<sequence>MTECGGLNVKILEGEDSARTDTINRDPIGLDDKDWYNWAVLTAQGMILYSNKKGQEPKTQKVIFDA</sequence>
<reference evidence="1 2" key="1">
    <citation type="submission" date="2024-02" db="EMBL/GenBank/DDBJ databases">
        <authorList>
            <person name="Daric V."/>
            <person name="Darras S."/>
        </authorList>
    </citation>
    <scope>NUCLEOTIDE SEQUENCE [LARGE SCALE GENOMIC DNA]</scope>
</reference>
<dbReference type="EMBL" id="CAWYQH010000090">
    <property type="protein sequence ID" value="CAK8682450.1"/>
    <property type="molecule type" value="Genomic_DNA"/>
</dbReference>
<dbReference type="Proteomes" id="UP001642483">
    <property type="component" value="Unassembled WGS sequence"/>
</dbReference>
<gene>
    <name evidence="1" type="ORF">CVLEPA_LOCUS13110</name>
</gene>
<name>A0ABP0FTN0_CLALP</name>
<proteinExistence type="predicted"/>
<comment type="caution">
    <text evidence="1">The sequence shown here is derived from an EMBL/GenBank/DDBJ whole genome shotgun (WGS) entry which is preliminary data.</text>
</comment>
<accession>A0ABP0FTN0</accession>
<evidence type="ECO:0000313" key="1">
    <source>
        <dbReference type="EMBL" id="CAK8682450.1"/>
    </source>
</evidence>
<keyword evidence="2" id="KW-1185">Reference proteome</keyword>
<organism evidence="1 2">
    <name type="scientific">Clavelina lepadiformis</name>
    <name type="common">Light-bulb sea squirt</name>
    <name type="synonym">Ascidia lepadiformis</name>
    <dbReference type="NCBI Taxonomy" id="159417"/>
    <lineage>
        <taxon>Eukaryota</taxon>
        <taxon>Metazoa</taxon>
        <taxon>Chordata</taxon>
        <taxon>Tunicata</taxon>
        <taxon>Ascidiacea</taxon>
        <taxon>Aplousobranchia</taxon>
        <taxon>Clavelinidae</taxon>
        <taxon>Clavelina</taxon>
    </lineage>
</organism>
<protein>
    <submittedName>
        <fullName evidence="1">Uncharacterized protein</fullName>
    </submittedName>
</protein>
<evidence type="ECO:0000313" key="2">
    <source>
        <dbReference type="Proteomes" id="UP001642483"/>
    </source>
</evidence>